<dbReference type="AlphaFoldDB" id="A0AA40G162"/>
<dbReference type="EMBL" id="JAHYIQ010000009">
    <property type="protein sequence ID" value="KAK1129159.1"/>
    <property type="molecule type" value="Genomic_DNA"/>
</dbReference>
<comment type="caution">
    <text evidence="1">The sequence shown here is derived from an EMBL/GenBank/DDBJ whole genome shotgun (WGS) entry which is preliminary data.</text>
</comment>
<proteinExistence type="predicted"/>
<reference evidence="1" key="1">
    <citation type="submission" date="2021-10" db="EMBL/GenBank/DDBJ databases">
        <title>Melipona bicolor Genome sequencing and assembly.</title>
        <authorList>
            <person name="Araujo N.S."/>
            <person name="Arias M.C."/>
        </authorList>
    </citation>
    <scope>NUCLEOTIDE SEQUENCE</scope>
    <source>
        <strain evidence="1">USP_2M_L1-L4_2017</strain>
        <tissue evidence="1">Whole body</tissue>
    </source>
</reference>
<protein>
    <submittedName>
        <fullName evidence="1">Uncharacterized protein</fullName>
    </submittedName>
</protein>
<keyword evidence="2" id="KW-1185">Reference proteome</keyword>
<dbReference type="Proteomes" id="UP001177670">
    <property type="component" value="Unassembled WGS sequence"/>
</dbReference>
<gene>
    <name evidence="1" type="ORF">K0M31_020289</name>
</gene>
<accession>A0AA40G162</accession>
<name>A0AA40G162_9HYME</name>
<sequence>MADSCGGELVIIAEWLASRIAFRILCQVSKSETELYDLFTPQWVMGPGYIAIGMRGPRDHGHKRVCYALVNRESSPTRCSLLTTGSPPPTTIAHRKTSILRLLPIVDGTV</sequence>
<evidence type="ECO:0000313" key="1">
    <source>
        <dbReference type="EMBL" id="KAK1129159.1"/>
    </source>
</evidence>
<evidence type="ECO:0000313" key="2">
    <source>
        <dbReference type="Proteomes" id="UP001177670"/>
    </source>
</evidence>
<organism evidence="1 2">
    <name type="scientific">Melipona bicolor</name>
    <dbReference type="NCBI Taxonomy" id="60889"/>
    <lineage>
        <taxon>Eukaryota</taxon>
        <taxon>Metazoa</taxon>
        <taxon>Ecdysozoa</taxon>
        <taxon>Arthropoda</taxon>
        <taxon>Hexapoda</taxon>
        <taxon>Insecta</taxon>
        <taxon>Pterygota</taxon>
        <taxon>Neoptera</taxon>
        <taxon>Endopterygota</taxon>
        <taxon>Hymenoptera</taxon>
        <taxon>Apocrita</taxon>
        <taxon>Aculeata</taxon>
        <taxon>Apoidea</taxon>
        <taxon>Anthophila</taxon>
        <taxon>Apidae</taxon>
        <taxon>Melipona</taxon>
    </lineage>
</organism>